<dbReference type="Proteomes" id="UP000295351">
    <property type="component" value="Unassembled WGS sequence"/>
</dbReference>
<name>A0A4V2RJP4_SHIGR</name>
<dbReference type="InterPro" id="IPR011231">
    <property type="entry name" value="Phage_VT1-Sakai_H0018"/>
</dbReference>
<dbReference type="AlphaFoldDB" id="A0A4V2RJP4"/>
<dbReference type="RefSeq" id="WP_133033045.1">
    <property type="nucleotide sequence ID" value="NZ_BAABEI010000012.1"/>
</dbReference>
<comment type="caution">
    <text evidence="1">The sequence shown here is derived from an EMBL/GenBank/DDBJ whole genome shotgun (WGS) entry which is preliminary data.</text>
</comment>
<dbReference type="Pfam" id="PF09956">
    <property type="entry name" value="Phage_cement_2"/>
    <property type="match status" value="1"/>
</dbReference>
<evidence type="ECO:0000313" key="1">
    <source>
        <dbReference type="EMBL" id="TCN48890.1"/>
    </source>
</evidence>
<evidence type="ECO:0000313" key="2">
    <source>
        <dbReference type="Proteomes" id="UP000295351"/>
    </source>
</evidence>
<sequence length="107" mass="10516">MAKNLIQAGDTITVPAPATVASGDLVVVGELAGVAITDAASGADVEIKTSGVWELGKTSAQAWTVGQKIYGTSAGVATTVSTDNVAIGHAVAVAANPSAKGRVRLSI</sequence>
<accession>A0A4V2RJP4</accession>
<dbReference type="EMBL" id="SLVX01000001">
    <property type="protein sequence ID" value="TCN48890.1"/>
    <property type="molecule type" value="Genomic_DNA"/>
</dbReference>
<proteinExistence type="predicted"/>
<dbReference type="PIRSF" id="PIRSF030771">
    <property type="entry name" value="UCP030771"/>
    <property type="match status" value="1"/>
</dbReference>
<protein>
    <submittedName>
        <fullName evidence="1">Putative RecA/RadA family phage recombinase</fullName>
    </submittedName>
</protein>
<gene>
    <name evidence="1" type="ORF">EV665_101629</name>
</gene>
<organism evidence="1 2">
    <name type="scientific">Shinella granuli</name>
    <dbReference type="NCBI Taxonomy" id="323621"/>
    <lineage>
        <taxon>Bacteria</taxon>
        <taxon>Pseudomonadati</taxon>
        <taxon>Pseudomonadota</taxon>
        <taxon>Alphaproteobacteria</taxon>
        <taxon>Hyphomicrobiales</taxon>
        <taxon>Rhizobiaceae</taxon>
        <taxon>Shinella</taxon>
    </lineage>
</organism>
<keyword evidence="2" id="KW-1185">Reference proteome</keyword>
<reference evidence="1 2" key="1">
    <citation type="submission" date="2019-03" db="EMBL/GenBank/DDBJ databases">
        <title>Genomic Encyclopedia of Type Strains, Phase IV (KMG-IV): sequencing the most valuable type-strain genomes for metagenomic binning, comparative biology and taxonomic classification.</title>
        <authorList>
            <person name="Goeker M."/>
        </authorList>
    </citation>
    <scope>NUCLEOTIDE SEQUENCE [LARGE SCALE GENOMIC DNA]</scope>
    <source>
        <strain evidence="1 2">DSM 18401</strain>
    </source>
</reference>